<dbReference type="SMR" id="A0A1A5JW07"/>
<dbReference type="InterPro" id="IPR010930">
    <property type="entry name" value="Flg_bb/hook_C_dom"/>
</dbReference>
<dbReference type="GO" id="GO:0071978">
    <property type="term" value="P:bacterial-type flagellum-dependent swarming motility"/>
    <property type="evidence" value="ECO:0007669"/>
    <property type="project" value="TreeGrafter"/>
</dbReference>
<dbReference type="PROSITE" id="PS00588">
    <property type="entry name" value="FLAGELLA_BB_ROD"/>
    <property type="match status" value="1"/>
</dbReference>
<dbReference type="InterPro" id="IPR037925">
    <property type="entry name" value="FlgE/F/G-like"/>
</dbReference>
<evidence type="ECO:0000313" key="9">
    <source>
        <dbReference type="Proteomes" id="UP000093748"/>
    </source>
</evidence>
<comment type="caution">
    <text evidence="8">The sequence shown here is derived from an EMBL/GenBank/DDBJ whole genome shotgun (WGS) entry which is preliminary data.</text>
</comment>
<dbReference type="RefSeq" id="WP_010911270.1">
    <property type="nucleotide sequence ID" value="NZ_LZTH01000001.1"/>
</dbReference>
<evidence type="ECO:0000256" key="4">
    <source>
        <dbReference type="RuleBase" id="RU362116"/>
    </source>
</evidence>
<dbReference type="GeneID" id="66682318"/>
<dbReference type="InterPro" id="IPR019776">
    <property type="entry name" value="Flagellar_basal_body_rod_CS"/>
</dbReference>
<dbReference type="PATRIC" id="fig|266835.9.peg.2327"/>
<feature type="domain" description="Flagellar basal-body/hook protein C-terminal" evidence="6">
    <location>
        <begin position="191"/>
        <end position="233"/>
    </location>
</feature>
<accession>A0A1A5JW07</accession>
<dbReference type="NCBIfam" id="TIGR02490">
    <property type="entry name" value="flgF"/>
    <property type="match status" value="1"/>
</dbReference>
<dbReference type="EMBL" id="LZTJ01000023">
    <property type="protein sequence ID" value="OBP74033.1"/>
    <property type="molecule type" value="Genomic_DNA"/>
</dbReference>
<dbReference type="SUPFAM" id="SSF117143">
    <property type="entry name" value="Flagellar hook protein flgE"/>
    <property type="match status" value="1"/>
</dbReference>
<sequence>MQDSLYVALSAQMALERRLDTIADNVANANTVGFRATGVKFEDMVSGTGQKSVSFASSGKTYLSGAHGSLSETGNPFDFAIQGDAWFAIDTPAGTVMTRDGRFSMNENGELMSIEGHPVLDAGGAPIQLDPRNGPPKAGADGSLRQNDQLVGSIGLYNFDPGENFVRYGNSGIVPARTPEPVTDRSDVGIAQGFVEESNVNPVLEMTRLIMVQRAFENTAALMRQTASSSDEAIKTLGSKS</sequence>
<feature type="domain" description="Flagellar hook protein FlgE/F/G-like D1" evidence="7">
    <location>
        <begin position="80"/>
        <end position="130"/>
    </location>
</feature>
<dbReference type="InterPro" id="IPR012836">
    <property type="entry name" value="FlgF"/>
</dbReference>
<dbReference type="PANTHER" id="PTHR30435:SF19">
    <property type="entry name" value="FLAGELLAR BASAL-BODY ROD PROTEIN FLGG"/>
    <property type="match status" value="1"/>
</dbReference>
<protein>
    <recommendedName>
        <fullName evidence="4">Flagellar basal-body rod protein FlgF</fullName>
    </recommendedName>
</protein>
<evidence type="ECO:0000256" key="1">
    <source>
        <dbReference type="ARBA" id="ARBA00004117"/>
    </source>
</evidence>
<gene>
    <name evidence="8" type="ORF">BAE39_16715</name>
</gene>
<dbReference type="InterPro" id="IPR053967">
    <property type="entry name" value="LlgE_F_G-like_D1"/>
</dbReference>
<dbReference type="NCBIfam" id="TIGR03506">
    <property type="entry name" value="FlgEFG_subfam"/>
    <property type="match status" value="1"/>
</dbReference>
<dbReference type="AlphaFoldDB" id="A0A1A5JW07"/>
<dbReference type="GO" id="GO:0030694">
    <property type="term" value="C:bacterial-type flagellum basal body, rod"/>
    <property type="evidence" value="ECO:0007669"/>
    <property type="project" value="UniProtKB-UniRule"/>
</dbReference>
<dbReference type="Pfam" id="PF00460">
    <property type="entry name" value="Flg_bb_rod"/>
    <property type="match status" value="1"/>
</dbReference>
<dbReference type="InterPro" id="IPR001444">
    <property type="entry name" value="Flag_bb_rod_N"/>
</dbReference>
<proteinExistence type="inferred from homology"/>
<name>A0A1A5JW07_RHILI</name>
<dbReference type="InterPro" id="IPR020013">
    <property type="entry name" value="Flagellar_FlgE/F/G"/>
</dbReference>
<evidence type="ECO:0000259" key="6">
    <source>
        <dbReference type="Pfam" id="PF06429"/>
    </source>
</evidence>
<evidence type="ECO:0000256" key="3">
    <source>
        <dbReference type="ARBA" id="ARBA00023143"/>
    </source>
</evidence>
<dbReference type="Pfam" id="PF22692">
    <property type="entry name" value="LlgE_F_G_D1"/>
    <property type="match status" value="1"/>
</dbReference>
<dbReference type="Pfam" id="PF06429">
    <property type="entry name" value="Flg_bbr_C"/>
    <property type="match status" value="1"/>
</dbReference>
<keyword evidence="8" id="KW-0969">Cilium</keyword>
<organism evidence="8 9">
    <name type="scientific">Rhizobium loti</name>
    <name type="common">Mesorhizobium loti</name>
    <dbReference type="NCBI Taxonomy" id="381"/>
    <lineage>
        <taxon>Bacteria</taxon>
        <taxon>Pseudomonadati</taxon>
        <taxon>Pseudomonadota</taxon>
        <taxon>Alphaproteobacteria</taxon>
        <taxon>Hyphomicrobiales</taxon>
        <taxon>Phyllobacteriaceae</taxon>
        <taxon>Mesorhizobium</taxon>
    </lineage>
</organism>
<keyword evidence="8" id="KW-0282">Flagellum</keyword>
<comment type="similarity">
    <text evidence="2 4">Belongs to the flagella basal body rod proteins family.</text>
</comment>
<evidence type="ECO:0000259" key="5">
    <source>
        <dbReference type="Pfam" id="PF00460"/>
    </source>
</evidence>
<dbReference type="PANTHER" id="PTHR30435">
    <property type="entry name" value="FLAGELLAR PROTEIN"/>
    <property type="match status" value="1"/>
</dbReference>
<comment type="subcellular location">
    <subcellularLocation>
        <location evidence="1 4">Bacterial flagellum basal body</location>
    </subcellularLocation>
</comment>
<evidence type="ECO:0000259" key="7">
    <source>
        <dbReference type="Pfam" id="PF22692"/>
    </source>
</evidence>
<keyword evidence="8" id="KW-0966">Cell projection</keyword>
<feature type="domain" description="Flagellar basal body rod protein N-terminal" evidence="5">
    <location>
        <begin position="5"/>
        <end position="35"/>
    </location>
</feature>
<dbReference type="Proteomes" id="UP000093748">
    <property type="component" value="Unassembled WGS sequence"/>
</dbReference>
<reference evidence="9" key="1">
    <citation type="submission" date="2016-06" db="EMBL/GenBank/DDBJ databases">
        <title>NZP2037 Pacbio-Illumina hybrid assembly.</title>
        <authorList>
            <person name="Ramsay J.P."/>
        </authorList>
    </citation>
    <scope>NUCLEOTIDE SEQUENCE [LARGE SCALE GENOMIC DNA]</scope>
    <source>
        <strain evidence="9">R7ANS::ICEMlSym2042</strain>
    </source>
</reference>
<evidence type="ECO:0000256" key="2">
    <source>
        <dbReference type="ARBA" id="ARBA00009677"/>
    </source>
</evidence>
<dbReference type="OrthoDB" id="9804559at2"/>
<comment type="subunit">
    <text evidence="4">The basal body constitutes a major portion of the flagellar organelle and consists of five rings (E,L,P,S, and M) mounted on a central rod. The rod consists of about 26 subunits of FlgG in the distal portion, and FlgB, FlgC and FlgF are thought to build up the proximal portion of the rod with about 6 subunits each.</text>
</comment>
<evidence type="ECO:0000313" key="8">
    <source>
        <dbReference type="EMBL" id="OBP74033.1"/>
    </source>
</evidence>
<keyword evidence="3 4" id="KW-0975">Bacterial flagellum</keyword>
<dbReference type="NCBIfam" id="NF009282">
    <property type="entry name" value="PRK12642.1"/>
    <property type="match status" value="1"/>
</dbReference>